<evidence type="ECO:0000256" key="3">
    <source>
        <dbReference type="SAM" id="MobiDB-lite"/>
    </source>
</evidence>
<feature type="transmembrane region" description="Helical" evidence="4">
    <location>
        <begin position="113"/>
        <end position="132"/>
    </location>
</feature>
<dbReference type="Gene3D" id="3.40.20.10">
    <property type="entry name" value="Severin"/>
    <property type="match status" value="1"/>
</dbReference>
<dbReference type="AlphaFoldDB" id="A0A6P9EJD2"/>
<organism evidence="6 7">
    <name type="scientific">Juglans regia</name>
    <name type="common">English walnut</name>
    <dbReference type="NCBI Taxonomy" id="51240"/>
    <lineage>
        <taxon>Eukaryota</taxon>
        <taxon>Viridiplantae</taxon>
        <taxon>Streptophyta</taxon>
        <taxon>Embryophyta</taxon>
        <taxon>Tracheophyta</taxon>
        <taxon>Spermatophyta</taxon>
        <taxon>Magnoliopsida</taxon>
        <taxon>eudicotyledons</taxon>
        <taxon>Gunneridae</taxon>
        <taxon>Pentapetalae</taxon>
        <taxon>rosids</taxon>
        <taxon>fabids</taxon>
        <taxon>Fagales</taxon>
        <taxon>Juglandaceae</taxon>
        <taxon>Juglans</taxon>
    </lineage>
</organism>
<sequence length="237" mass="26876">MPILISMTRKPSAVHSQPPSSSGTPSSTWFIPKSSSIPFGTTSASATPTFASPLFRATPSAGAIFINMRMVMKNVVVATWIVVYEVFYGRIWLQRNADRMWSSKANRRVVTFLEVALVFVLSEPLAVALFILPWPQNFLEETNWMIFYMLSKPLKALEIHIANSASGMAANDECKLKFLDLKMKRNYIFIIFKIENQVVVEKLGNPDKTYDDFNESLPADECRYAVFDFDFITDENC</sequence>
<feature type="transmembrane region" description="Helical" evidence="4">
    <location>
        <begin position="75"/>
        <end position="93"/>
    </location>
</feature>
<feature type="domain" description="ADF-H" evidence="5">
    <location>
        <begin position="166"/>
        <end position="237"/>
    </location>
</feature>
<feature type="compositionally biased region" description="Low complexity" evidence="3">
    <location>
        <begin position="16"/>
        <end position="28"/>
    </location>
</feature>
<dbReference type="PROSITE" id="PS51263">
    <property type="entry name" value="ADF_H"/>
    <property type="match status" value="1"/>
</dbReference>
<evidence type="ECO:0000313" key="6">
    <source>
        <dbReference type="Proteomes" id="UP000235220"/>
    </source>
</evidence>
<feature type="region of interest" description="Disordered" evidence="3">
    <location>
        <begin position="1"/>
        <end position="28"/>
    </location>
</feature>
<keyword evidence="4" id="KW-0812">Transmembrane</keyword>
<keyword evidence="4" id="KW-1133">Transmembrane helix</keyword>
<dbReference type="RefSeq" id="XP_035548535.1">
    <property type="nucleotide sequence ID" value="XM_035692642.1"/>
</dbReference>
<dbReference type="InterPro" id="IPR002108">
    <property type="entry name" value="ADF-H"/>
</dbReference>
<evidence type="ECO:0000256" key="1">
    <source>
        <dbReference type="ARBA" id="ARBA00006844"/>
    </source>
</evidence>
<dbReference type="KEGG" id="jre:118349068"/>
<comment type="similarity">
    <text evidence="1">Belongs to the actin-binding proteins ADF family.</text>
</comment>
<evidence type="ECO:0000259" key="5">
    <source>
        <dbReference type="PROSITE" id="PS51263"/>
    </source>
</evidence>
<dbReference type="InterPro" id="IPR029006">
    <property type="entry name" value="ADF-H/Gelsolin-like_dom_sf"/>
</dbReference>
<dbReference type="Proteomes" id="UP000235220">
    <property type="component" value="Chromosome 7"/>
</dbReference>
<dbReference type="GO" id="GO:0051015">
    <property type="term" value="F:actin filament binding"/>
    <property type="evidence" value="ECO:0000318"/>
    <property type="project" value="GO_Central"/>
</dbReference>
<dbReference type="GeneID" id="118349068"/>
<keyword evidence="2" id="KW-0009">Actin-binding</keyword>
<protein>
    <submittedName>
        <fullName evidence="7">Uncharacterized protein LOC118349068</fullName>
    </submittedName>
</protein>
<evidence type="ECO:0000313" key="7">
    <source>
        <dbReference type="RefSeq" id="XP_035548535.1"/>
    </source>
</evidence>
<evidence type="ECO:0000256" key="4">
    <source>
        <dbReference type="SAM" id="Phobius"/>
    </source>
</evidence>
<dbReference type="SUPFAM" id="SSF55753">
    <property type="entry name" value="Actin depolymerizing proteins"/>
    <property type="match status" value="1"/>
</dbReference>
<dbReference type="InParanoid" id="A0A6P9EJD2"/>
<proteinExistence type="inferred from homology"/>
<dbReference type="GO" id="GO:0015629">
    <property type="term" value="C:actin cytoskeleton"/>
    <property type="evidence" value="ECO:0000318"/>
    <property type="project" value="GO_Central"/>
</dbReference>
<dbReference type="GO" id="GO:0005737">
    <property type="term" value="C:cytoplasm"/>
    <property type="evidence" value="ECO:0000318"/>
    <property type="project" value="GO_Central"/>
</dbReference>
<dbReference type="Pfam" id="PF00241">
    <property type="entry name" value="Cofilin_ADF"/>
    <property type="match status" value="1"/>
</dbReference>
<accession>A0A6P9EJD2</accession>
<dbReference type="InterPro" id="IPR017904">
    <property type="entry name" value="ADF/Cofilin"/>
</dbReference>
<gene>
    <name evidence="7" type="primary">LOC118349068</name>
</gene>
<evidence type="ECO:0000256" key="2">
    <source>
        <dbReference type="ARBA" id="ARBA00023203"/>
    </source>
</evidence>
<keyword evidence="4" id="KW-0472">Membrane</keyword>
<dbReference type="OrthoDB" id="10249245at2759"/>
<reference evidence="7" key="1">
    <citation type="submission" date="2025-08" db="UniProtKB">
        <authorList>
            <consortium name="RefSeq"/>
        </authorList>
    </citation>
    <scope>IDENTIFICATION</scope>
    <source>
        <tissue evidence="7">Leaves</tissue>
    </source>
</reference>
<dbReference type="PANTHER" id="PTHR11913">
    <property type="entry name" value="COFILIN-RELATED"/>
    <property type="match status" value="1"/>
</dbReference>
<name>A0A6P9EJD2_JUGRE</name>
<keyword evidence="6" id="KW-1185">Reference proteome</keyword>
<dbReference type="GO" id="GO:0030042">
    <property type="term" value="P:actin filament depolymerization"/>
    <property type="evidence" value="ECO:0000318"/>
    <property type="project" value="GO_Central"/>
</dbReference>